<evidence type="ECO:0000313" key="8">
    <source>
        <dbReference type="Proteomes" id="UP000603200"/>
    </source>
</evidence>
<keyword evidence="5" id="KW-0521">NADP</keyword>
<dbReference type="InterPro" id="IPR043683">
    <property type="entry name" value="TetX_monooxygenase"/>
</dbReference>
<evidence type="ECO:0000256" key="2">
    <source>
        <dbReference type="ARBA" id="ARBA00022827"/>
    </source>
</evidence>
<keyword evidence="5" id="KW-0547">Nucleotide-binding</keyword>
<dbReference type="EMBL" id="BOMN01000136">
    <property type="protein sequence ID" value="GIE26118.1"/>
    <property type="molecule type" value="Genomic_DNA"/>
</dbReference>
<reference evidence="7 8" key="1">
    <citation type="submission" date="2021-01" db="EMBL/GenBank/DDBJ databases">
        <title>Whole genome shotgun sequence of Actinoplanes humidus NBRC 14915.</title>
        <authorList>
            <person name="Komaki H."/>
            <person name="Tamura T."/>
        </authorList>
    </citation>
    <scope>NUCLEOTIDE SEQUENCE [LARGE SCALE GENOMIC DNA]</scope>
    <source>
        <strain evidence="7 8">NBRC 14915</strain>
    </source>
</reference>
<dbReference type="Proteomes" id="UP000603200">
    <property type="component" value="Unassembled WGS sequence"/>
</dbReference>
<feature type="binding site" evidence="5">
    <location>
        <position position="46"/>
    </location>
    <ligand>
        <name>FAD</name>
        <dbReference type="ChEBI" id="CHEBI:57692"/>
    </ligand>
</feature>
<comment type="function">
    <text evidence="5">An FAD-requiring monooxygenase active on some tetracycline antibiotic derivatives, which leads to their inactivation. Hydroxylates carbon 11a of tetracycline and some analogs.</text>
</comment>
<keyword evidence="2 5" id="KW-0274">FAD</keyword>
<protein>
    <recommendedName>
        <fullName evidence="5">Flavin-dependent monooxygenase</fullName>
    </recommendedName>
    <alternativeName>
        <fullName evidence="5">TetX monooxygenase</fullName>
        <shortName evidence="5">TetX</shortName>
        <ecNumber evidence="5">1.14.13.-</ecNumber>
    </alternativeName>
</protein>
<keyword evidence="4 5" id="KW-0503">Monooxygenase</keyword>
<dbReference type="InterPro" id="IPR036188">
    <property type="entry name" value="FAD/NAD-bd_sf"/>
</dbReference>
<evidence type="ECO:0000313" key="7">
    <source>
        <dbReference type="EMBL" id="GIE26118.1"/>
    </source>
</evidence>
<evidence type="ECO:0000259" key="6">
    <source>
        <dbReference type="Pfam" id="PF01494"/>
    </source>
</evidence>
<dbReference type="EC" id="1.14.13.-" evidence="5"/>
<comment type="domain">
    <text evidence="5">Consists of an N-terminal FAD-binding domain with a Rossman fold and a C-terminal substrate-binding domain.</text>
</comment>
<comment type="cofactor">
    <cofactor evidence="5">
        <name>FAD</name>
        <dbReference type="ChEBI" id="CHEBI:57692"/>
    </cofactor>
</comment>
<dbReference type="SUPFAM" id="SSF51905">
    <property type="entry name" value="FAD/NAD(P)-binding domain"/>
    <property type="match status" value="1"/>
</dbReference>
<proteinExistence type="inferred from homology"/>
<feature type="binding site" evidence="5">
    <location>
        <position position="290"/>
    </location>
    <ligand>
        <name>FAD</name>
        <dbReference type="ChEBI" id="CHEBI:57692"/>
    </ligand>
</feature>
<dbReference type="RefSeq" id="WP_203843032.1">
    <property type="nucleotide sequence ID" value="NZ_BAAATV010000015.1"/>
</dbReference>
<evidence type="ECO:0000256" key="3">
    <source>
        <dbReference type="ARBA" id="ARBA00023002"/>
    </source>
</evidence>
<dbReference type="PANTHER" id="PTHR46972:SF1">
    <property type="entry name" value="FAD DEPENDENT OXIDOREDUCTASE DOMAIN-CONTAINING PROTEIN"/>
    <property type="match status" value="1"/>
</dbReference>
<evidence type="ECO:0000256" key="5">
    <source>
        <dbReference type="HAMAP-Rule" id="MF_00845"/>
    </source>
</evidence>
<name>A0ABQ4A5K0_9ACTN</name>
<dbReference type="HAMAP" id="MF_00845">
    <property type="entry name" value="TetX_monooxygenase"/>
    <property type="match status" value="1"/>
</dbReference>
<keyword evidence="8" id="KW-1185">Reference proteome</keyword>
<comment type="caution">
    <text evidence="7">The sequence shown here is derived from an EMBL/GenBank/DDBJ whole genome shotgun (WGS) entry which is preliminary data.</text>
</comment>
<keyword evidence="3 5" id="KW-0560">Oxidoreductase</keyword>
<dbReference type="InterPro" id="IPR002938">
    <property type="entry name" value="FAD-bd"/>
</dbReference>
<evidence type="ECO:0000256" key="4">
    <source>
        <dbReference type="ARBA" id="ARBA00023033"/>
    </source>
</evidence>
<comment type="subunit">
    <text evidence="5">Monomer.</text>
</comment>
<accession>A0ABQ4A5K0</accession>
<dbReference type="PANTHER" id="PTHR46972">
    <property type="entry name" value="MONOOXYGENASE ASQM-RELATED"/>
    <property type="match status" value="1"/>
</dbReference>
<feature type="binding site" evidence="5">
    <location>
        <position position="103"/>
    </location>
    <ligand>
        <name>FAD</name>
        <dbReference type="ChEBI" id="CHEBI:57692"/>
    </ligand>
</feature>
<dbReference type="PRINTS" id="PR00420">
    <property type="entry name" value="RNGMNOXGNASE"/>
</dbReference>
<gene>
    <name evidence="7" type="ORF">Ahu01nite_092200</name>
</gene>
<comment type="subcellular location">
    <subcellularLocation>
        <location evidence="5">Cytoplasm</location>
    </subcellularLocation>
</comment>
<dbReference type="Gene3D" id="3.50.50.60">
    <property type="entry name" value="FAD/NAD(P)-binding domain"/>
    <property type="match status" value="1"/>
</dbReference>
<sequence length="372" mass="39403">MRSVAIVGAGLSGLVLARVLQLHGIDCTVYESDGSPQGRGQGGSLDIHEDAGQRALREAGLYDQFRALTHPQGQTVRVLDKAATALISFDPGDDHGTRPEIDRGQLRGLLIGSLDPGRIQWGHRVVEAVAGRITFADGTSTAADLLVGADGTWSRIRPLVSGAAPEYSGITYAGLRITDAAQRYPDSAALTGPGMYFALSDNQGMIGHGGRDIELGVSMRVPEDWLATSGVDWSDPHAARAFLLTRFAGWDPGLLDLIRRSDDTIAARQILALPIGHRWERVPGVTLIGDAGHVMSPFAGEGANLAMLDGLDLALALVRHGDDVEAALAEYETAMFARAAVSAEASARGLENCFAPDSPRGLTSFFATMLQE</sequence>
<keyword evidence="1 5" id="KW-0285">Flavoprotein</keyword>
<dbReference type="Pfam" id="PF01494">
    <property type="entry name" value="FAD_binding_3"/>
    <property type="match status" value="1"/>
</dbReference>
<keyword evidence="5" id="KW-0963">Cytoplasm</keyword>
<feature type="binding site" evidence="5">
    <location>
        <position position="39"/>
    </location>
    <ligand>
        <name>NADPH</name>
        <dbReference type="ChEBI" id="CHEBI:57783"/>
    </ligand>
</feature>
<comment type="similarity">
    <text evidence="5">Belongs to the aromatic-ring hydroxylase family. TetX subfamily.</text>
</comment>
<comment type="catalytic activity">
    <reaction evidence="5">
        <text>a tetracycline + NADPH + O2 + H(+) = an 11a-hydroxytetracycline + NADP(+) + H2O</text>
        <dbReference type="Rhea" id="RHEA:61444"/>
        <dbReference type="ChEBI" id="CHEBI:15377"/>
        <dbReference type="ChEBI" id="CHEBI:15378"/>
        <dbReference type="ChEBI" id="CHEBI:15379"/>
        <dbReference type="ChEBI" id="CHEBI:57783"/>
        <dbReference type="ChEBI" id="CHEBI:58349"/>
        <dbReference type="ChEBI" id="CHEBI:144644"/>
        <dbReference type="ChEBI" id="CHEBI:144645"/>
    </reaction>
</comment>
<feature type="domain" description="FAD-binding" evidence="6">
    <location>
        <begin position="3"/>
        <end position="339"/>
    </location>
</feature>
<organism evidence="7 8">
    <name type="scientific">Winogradskya humida</name>
    <dbReference type="NCBI Taxonomy" id="113566"/>
    <lineage>
        <taxon>Bacteria</taxon>
        <taxon>Bacillati</taxon>
        <taxon>Actinomycetota</taxon>
        <taxon>Actinomycetes</taxon>
        <taxon>Micromonosporales</taxon>
        <taxon>Micromonosporaceae</taxon>
        <taxon>Winogradskya</taxon>
    </lineage>
</organism>
<evidence type="ECO:0000256" key="1">
    <source>
        <dbReference type="ARBA" id="ARBA00022630"/>
    </source>
</evidence>